<feature type="compositionally biased region" description="Polar residues" evidence="1">
    <location>
        <begin position="1"/>
        <end position="21"/>
    </location>
</feature>
<organism evidence="4 5">
    <name type="scientific">Leucocoprinus leucothites</name>
    <dbReference type="NCBI Taxonomy" id="201217"/>
    <lineage>
        <taxon>Eukaryota</taxon>
        <taxon>Fungi</taxon>
        <taxon>Dikarya</taxon>
        <taxon>Basidiomycota</taxon>
        <taxon>Agaricomycotina</taxon>
        <taxon>Agaricomycetes</taxon>
        <taxon>Agaricomycetidae</taxon>
        <taxon>Agaricales</taxon>
        <taxon>Agaricineae</taxon>
        <taxon>Agaricaceae</taxon>
        <taxon>Leucocoprinus</taxon>
    </lineage>
</organism>
<comment type="caution">
    <text evidence="4">The sequence shown here is derived from an EMBL/GenBank/DDBJ whole genome shotgun (WGS) entry which is preliminary data.</text>
</comment>
<dbReference type="EMBL" id="JAACJO010000023">
    <property type="protein sequence ID" value="KAF5347780.1"/>
    <property type="molecule type" value="Genomic_DNA"/>
</dbReference>
<dbReference type="InterPro" id="IPR009072">
    <property type="entry name" value="Histone-fold"/>
</dbReference>
<gene>
    <name evidence="4" type="ORF">D9756_010264</name>
</gene>
<feature type="domain" description="ER-bound oxygenase mpaB/mpaB'/Rubber oxygenase catalytic" evidence="3">
    <location>
        <begin position="390"/>
        <end position="521"/>
    </location>
</feature>
<dbReference type="GO" id="GO:0016491">
    <property type="term" value="F:oxidoreductase activity"/>
    <property type="evidence" value="ECO:0007669"/>
    <property type="project" value="InterPro"/>
</dbReference>
<feature type="compositionally biased region" description="Polar residues" evidence="1">
    <location>
        <begin position="104"/>
        <end position="114"/>
    </location>
</feature>
<evidence type="ECO:0000256" key="1">
    <source>
        <dbReference type="SAM" id="MobiDB-lite"/>
    </source>
</evidence>
<name>A0A8H5CTS4_9AGAR</name>
<dbReference type="InterPro" id="IPR046366">
    <property type="entry name" value="MPAB"/>
</dbReference>
<dbReference type="InterPro" id="IPR006809">
    <property type="entry name" value="TAFII28_dom"/>
</dbReference>
<feature type="region of interest" description="Disordered" evidence="1">
    <location>
        <begin position="1"/>
        <end position="158"/>
    </location>
</feature>
<dbReference type="PANTHER" id="PTHR36124:SF1">
    <property type="entry name" value="ER-BOUND OXYGENASE MPAB_MPAB'_RUBBER OXYGENASE CATALYTIC DOMAIN-CONTAINING PROTEIN"/>
    <property type="match status" value="1"/>
</dbReference>
<evidence type="ECO:0000259" key="2">
    <source>
        <dbReference type="Pfam" id="PF04719"/>
    </source>
</evidence>
<dbReference type="GO" id="GO:0046982">
    <property type="term" value="F:protein heterodimerization activity"/>
    <property type="evidence" value="ECO:0007669"/>
    <property type="project" value="InterPro"/>
</dbReference>
<proteinExistence type="predicted"/>
<dbReference type="AlphaFoldDB" id="A0A8H5CTS4"/>
<dbReference type="Pfam" id="PF04719">
    <property type="entry name" value="TAFII28"/>
    <property type="match status" value="1"/>
</dbReference>
<sequence length="659" mass="73549">MTSPYPNFSTPLTFANTTVQSPAVPATPTPAGRGRPRGSGTGAKRGRKPKNPLGTNSPRVASPAPGSSTASPVFSTPQHQQLHWATNATGDDAEGSLLQGGISRRNSSQSQVVGTEQGDGSAVIGGSVGADGQPLITGASGSVPPQPIGTRPPGADEDADVDDELLPAMADDDYSAQQSWNTQSKDNLKILMDSFTPDQYERFEAYRRHALPKQAVRKVVQQTLGQQVSQPVAQIVAGFSKYSDAVTPYVSDTLKGSNFAKGLATAFLGYLTVVRMLRFKRYRDIHRKYQKKYEERTLTPEEAQKVMFVSAGYDMPLVLNYSLAFALFKTYAIPSISKLLAATKQLKSSETVSKRYADTELMISTWVGCPISGYTTEDKSGELDPRAMIALARVNQLHSKYNISNGDYLYTLILFAVEPATWARKYGWRELSPLEEYAYCIFWVEIGKRMGIQDIPETPEDMRAWARAYEQEQMVPDPINNEVANYTTEELLYPIPTAFGIRNWFDGLTVCMLDEPVRIAMMKPAQPLYKYMIIWCLLRPAAFVQKWLMLPRSDTNYRFPSTLEFNRKEDGSINPRMYPRKFQVRPWYKPEPTTVFGRVWAKFLVLTRWHSHLPSLALHSDGYRLEEMGPMQFEKVGNSEAVQEAEKLLGCPITGAFAR</sequence>
<evidence type="ECO:0000259" key="3">
    <source>
        <dbReference type="Pfam" id="PF09995"/>
    </source>
</evidence>
<keyword evidence="5" id="KW-1185">Reference proteome</keyword>
<dbReference type="CDD" id="cd08048">
    <property type="entry name" value="HFD_TAF11"/>
    <property type="match status" value="1"/>
</dbReference>
<dbReference type="SUPFAM" id="SSF47113">
    <property type="entry name" value="Histone-fold"/>
    <property type="match status" value="1"/>
</dbReference>
<evidence type="ECO:0000313" key="5">
    <source>
        <dbReference type="Proteomes" id="UP000559027"/>
    </source>
</evidence>
<dbReference type="OrthoDB" id="545169at2759"/>
<protein>
    <recommendedName>
        <fullName evidence="6">ER-bound oxygenase mpaB/mpaB'/Rubber oxygenase catalytic domain-containing protein</fullName>
    </recommendedName>
</protein>
<dbReference type="GO" id="GO:0005634">
    <property type="term" value="C:nucleus"/>
    <property type="evidence" value="ECO:0007669"/>
    <property type="project" value="InterPro"/>
</dbReference>
<dbReference type="Gene3D" id="1.10.20.10">
    <property type="entry name" value="Histone, subunit A"/>
    <property type="match status" value="1"/>
</dbReference>
<accession>A0A8H5CTS4</accession>
<feature type="domain" description="TAFII28-like protein" evidence="2">
    <location>
        <begin position="190"/>
        <end position="241"/>
    </location>
</feature>
<feature type="compositionally biased region" description="Polar residues" evidence="1">
    <location>
        <begin position="73"/>
        <end position="89"/>
    </location>
</feature>
<dbReference type="PANTHER" id="PTHR36124">
    <property type="match status" value="1"/>
</dbReference>
<dbReference type="GO" id="GO:0006367">
    <property type="term" value="P:transcription initiation at RNA polymerase II promoter"/>
    <property type="evidence" value="ECO:0007669"/>
    <property type="project" value="InterPro"/>
</dbReference>
<dbReference type="Proteomes" id="UP000559027">
    <property type="component" value="Unassembled WGS sequence"/>
</dbReference>
<evidence type="ECO:0008006" key="6">
    <source>
        <dbReference type="Google" id="ProtNLM"/>
    </source>
</evidence>
<reference evidence="4 5" key="1">
    <citation type="journal article" date="2020" name="ISME J.">
        <title>Uncovering the hidden diversity of litter-decomposition mechanisms in mushroom-forming fungi.</title>
        <authorList>
            <person name="Floudas D."/>
            <person name="Bentzer J."/>
            <person name="Ahren D."/>
            <person name="Johansson T."/>
            <person name="Persson P."/>
            <person name="Tunlid A."/>
        </authorList>
    </citation>
    <scope>NUCLEOTIDE SEQUENCE [LARGE SCALE GENOMIC DNA]</scope>
    <source>
        <strain evidence="4 5">CBS 146.42</strain>
    </source>
</reference>
<feature type="compositionally biased region" description="Low complexity" evidence="1">
    <location>
        <begin position="61"/>
        <end position="72"/>
    </location>
</feature>
<evidence type="ECO:0000313" key="4">
    <source>
        <dbReference type="EMBL" id="KAF5347780.1"/>
    </source>
</evidence>
<dbReference type="InterPro" id="IPR018713">
    <property type="entry name" value="MPAB/Lcp_cat_dom"/>
</dbReference>
<dbReference type="Pfam" id="PF09995">
    <property type="entry name" value="MPAB_Lcp_cat"/>
    <property type="match status" value="1"/>
</dbReference>